<organism evidence="2 3">
    <name type="scientific">Haloprofundus marisrubri</name>
    <dbReference type="NCBI Taxonomy" id="1514971"/>
    <lineage>
        <taxon>Archaea</taxon>
        <taxon>Methanobacteriati</taxon>
        <taxon>Methanobacteriota</taxon>
        <taxon>Stenosarchaea group</taxon>
        <taxon>Halobacteria</taxon>
        <taxon>Halobacteriales</taxon>
        <taxon>Haloferacaceae</taxon>
        <taxon>Haloprofundus</taxon>
    </lineage>
</organism>
<name>A0A0W1R5W7_9EURY</name>
<proteinExistence type="predicted"/>
<dbReference type="GO" id="GO:0019441">
    <property type="term" value="P:L-tryptophan catabolic process to kynurenine"/>
    <property type="evidence" value="ECO:0007669"/>
    <property type="project" value="InterPro"/>
</dbReference>
<dbReference type="GO" id="GO:0004061">
    <property type="term" value="F:arylformamidase activity"/>
    <property type="evidence" value="ECO:0007669"/>
    <property type="project" value="InterPro"/>
</dbReference>
<dbReference type="Gene3D" id="3.50.30.50">
    <property type="entry name" value="Putative cyclase"/>
    <property type="match status" value="1"/>
</dbReference>
<dbReference type="Pfam" id="PF04199">
    <property type="entry name" value="Cyclase"/>
    <property type="match status" value="1"/>
</dbReference>
<sequence length="217" mass="23884">MWDLSHPLSSTTPVYPGDPPVKVDPHATHADDGYRVTDLRLGTHAGTHVDAPSHVLEDGDPLSAFPVSRFRLNAELVDLRPLDVEATISTAALETADPSPKSELLVLQTGWDRYWGTDEYHDHPSLSPDAAAWCADRGYDVALDCASPDPFGSADLPAHHALLERNRLIFENLRLSDPTRSDLPDRFRLHAYPLSFDSVDGSPVRTVAERSEFAVNN</sequence>
<dbReference type="OrthoDB" id="9014at2157"/>
<dbReference type="InterPro" id="IPR037175">
    <property type="entry name" value="KFase_sf"/>
</dbReference>
<dbReference type="STRING" id="1514971.AUR64_13635"/>
<dbReference type="Proteomes" id="UP000054387">
    <property type="component" value="Unassembled WGS sequence"/>
</dbReference>
<evidence type="ECO:0000313" key="3">
    <source>
        <dbReference type="Proteomes" id="UP000054387"/>
    </source>
</evidence>
<accession>A0A0W1R5W7</accession>
<dbReference type="PANTHER" id="PTHR31118">
    <property type="entry name" value="CYCLASE-LIKE PROTEIN 2"/>
    <property type="match status" value="1"/>
</dbReference>
<keyword evidence="3" id="KW-1185">Reference proteome</keyword>
<dbReference type="AlphaFoldDB" id="A0A0W1R5W7"/>
<reference evidence="2 3" key="1">
    <citation type="submission" date="2015-12" db="EMBL/GenBank/DDBJ databases">
        <title>Haloprofundus marisrubri gen. nov., sp. nov., an extremely halophilic archaeon isolated from the Discovery deep brine-seawater interface in the Red Sea.</title>
        <authorList>
            <person name="Zhang G."/>
            <person name="Stingl U."/>
            <person name="Rashid M."/>
        </authorList>
    </citation>
    <scope>NUCLEOTIDE SEQUENCE [LARGE SCALE GENOMIC DNA]</scope>
    <source>
        <strain evidence="2 3">SB9</strain>
    </source>
</reference>
<dbReference type="SUPFAM" id="SSF102198">
    <property type="entry name" value="Putative cyclase"/>
    <property type="match status" value="1"/>
</dbReference>
<dbReference type="EMBL" id="LOPU01000029">
    <property type="protein sequence ID" value="KTG08851.1"/>
    <property type="molecule type" value="Genomic_DNA"/>
</dbReference>
<gene>
    <name evidence="2" type="ORF">AUR64_13635</name>
</gene>
<evidence type="ECO:0000313" key="2">
    <source>
        <dbReference type="EMBL" id="KTG08851.1"/>
    </source>
</evidence>
<dbReference type="RefSeq" id="WP_058582004.1">
    <property type="nucleotide sequence ID" value="NZ_LOPU01000029.1"/>
</dbReference>
<feature type="region of interest" description="Disordered" evidence="1">
    <location>
        <begin position="1"/>
        <end position="29"/>
    </location>
</feature>
<dbReference type="PANTHER" id="PTHR31118:SF32">
    <property type="entry name" value="KYNURENINE FORMAMIDASE"/>
    <property type="match status" value="1"/>
</dbReference>
<dbReference type="InterPro" id="IPR007325">
    <property type="entry name" value="KFase/CYL"/>
</dbReference>
<evidence type="ECO:0000256" key="1">
    <source>
        <dbReference type="SAM" id="MobiDB-lite"/>
    </source>
</evidence>
<protein>
    <submittedName>
        <fullName evidence="2">Cyclase</fullName>
    </submittedName>
</protein>
<comment type="caution">
    <text evidence="2">The sequence shown here is derived from an EMBL/GenBank/DDBJ whole genome shotgun (WGS) entry which is preliminary data.</text>
</comment>